<protein>
    <submittedName>
        <fullName evidence="2">NAD(+)/NADH kinase</fullName>
    </submittedName>
</protein>
<sequence>MKVAVVFNPVKAEERELRNALHEEVPAAKSDLNFFETDADDQGAAAAKKAVAAKPDLVLVAGGDGTVRIVAEQLAGTDIPLGIVPAGT</sequence>
<evidence type="ECO:0000313" key="3">
    <source>
        <dbReference type="Proteomes" id="UP000824005"/>
    </source>
</evidence>
<evidence type="ECO:0000313" key="2">
    <source>
        <dbReference type="EMBL" id="HIY67049.1"/>
    </source>
</evidence>
<dbReference type="AlphaFoldDB" id="A0A9D1YWA9"/>
<keyword evidence="2" id="KW-0418">Kinase</keyword>
<dbReference type="InterPro" id="IPR016064">
    <property type="entry name" value="NAD/diacylglycerol_kinase_sf"/>
</dbReference>
<reference evidence="2" key="1">
    <citation type="journal article" date="2021" name="PeerJ">
        <title>Extensive microbial diversity within the chicken gut microbiome revealed by metagenomics and culture.</title>
        <authorList>
            <person name="Gilroy R."/>
            <person name="Ravi A."/>
            <person name="Getino M."/>
            <person name="Pursley I."/>
            <person name="Horton D.L."/>
            <person name="Alikhan N.F."/>
            <person name="Baker D."/>
            <person name="Gharbi K."/>
            <person name="Hall N."/>
            <person name="Watson M."/>
            <person name="Adriaenssens E.M."/>
            <person name="Foster-Nyarko E."/>
            <person name="Jarju S."/>
            <person name="Secka A."/>
            <person name="Antonio M."/>
            <person name="Oren A."/>
            <person name="Chaudhuri R.R."/>
            <person name="La Ragione R."/>
            <person name="Hildebrand F."/>
            <person name="Pallen M.J."/>
        </authorList>
    </citation>
    <scope>NUCLEOTIDE SEQUENCE</scope>
    <source>
        <strain evidence="2">ChiGjej1B1-98</strain>
    </source>
</reference>
<dbReference type="InterPro" id="IPR001206">
    <property type="entry name" value="Diacylglycerol_kinase_cat_dom"/>
</dbReference>
<keyword evidence="2" id="KW-0808">Transferase</keyword>
<dbReference type="InterPro" id="IPR017438">
    <property type="entry name" value="ATP-NAD_kinase_N"/>
</dbReference>
<dbReference type="Gene3D" id="3.40.50.10330">
    <property type="entry name" value="Probable inorganic polyphosphate/atp-NAD kinase, domain 1"/>
    <property type="match status" value="1"/>
</dbReference>
<dbReference type="GO" id="GO:0016301">
    <property type="term" value="F:kinase activity"/>
    <property type="evidence" value="ECO:0007669"/>
    <property type="project" value="UniProtKB-KW"/>
</dbReference>
<dbReference type="PROSITE" id="PS50146">
    <property type="entry name" value="DAGK"/>
    <property type="match status" value="1"/>
</dbReference>
<dbReference type="Pfam" id="PF00781">
    <property type="entry name" value="DAGK_cat"/>
    <property type="match status" value="1"/>
</dbReference>
<dbReference type="SUPFAM" id="SSF111331">
    <property type="entry name" value="NAD kinase/diacylglycerol kinase-like"/>
    <property type="match status" value="1"/>
</dbReference>
<gene>
    <name evidence="2" type="ORF">H9830_12340</name>
</gene>
<feature type="domain" description="DAGKc" evidence="1">
    <location>
        <begin position="1"/>
        <end position="88"/>
    </location>
</feature>
<dbReference type="EMBL" id="DXDC01000372">
    <property type="protein sequence ID" value="HIY67049.1"/>
    <property type="molecule type" value="Genomic_DNA"/>
</dbReference>
<reference evidence="2" key="2">
    <citation type="submission" date="2021-04" db="EMBL/GenBank/DDBJ databases">
        <authorList>
            <person name="Gilroy R."/>
        </authorList>
    </citation>
    <scope>NUCLEOTIDE SEQUENCE</scope>
    <source>
        <strain evidence="2">ChiGjej1B1-98</strain>
    </source>
</reference>
<name>A0A9D1YWA9_9MICO</name>
<proteinExistence type="predicted"/>
<organism evidence="2 3">
    <name type="scientific">Candidatus Agrococcus pullicola</name>
    <dbReference type="NCBI Taxonomy" id="2838429"/>
    <lineage>
        <taxon>Bacteria</taxon>
        <taxon>Bacillati</taxon>
        <taxon>Actinomycetota</taxon>
        <taxon>Actinomycetes</taxon>
        <taxon>Micrococcales</taxon>
        <taxon>Microbacteriaceae</taxon>
        <taxon>Agrococcus</taxon>
    </lineage>
</organism>
<comment type="caution">
    <text evidence="2">The sequence shown here is derived from an EMBL/GenBank/DDBJ whole genome shotgun (WGS) entry which is preliminary data.</text>
</comment>
<feature type="non-terminal residue" evidence="2">
    <location>
        <position position="88"/>
    </location>
</feature>
<dbReference type="Proteomes" id="UP000824005">
    <property type="component" value="Unassembled WGS sequence"/>
</dbReference>
<evidence type="ECO:0000259" key="1">
    <source>
        <dbReference type="PROSITE" id="PS50146"/>
    </source>
</evidence>
<accession>A0A9D1YWA9</accession>